<accession>A0A1E3L565</accession>
<dbReference type="InterPro" id="IPR015421">
    <property type="entry name" value="PyrdxlP-dep_Trfase_major"/>
</dbReference>
<evidence type="ECO:0000256" key="4">
    <source>
        <dbReference type="ARBA" id="ARBA00022898"/>
    </source>
</evidence>
<dbReference type="EMBL" id="MDER01000032">
    <property type="protein sequence ID" value="ODP28962.1"/>
    <property type="molecule type" value="Genomic_DNA"/>
</dbReference>
<feature type="domain" description="Aminotransferase class I/classII large" evidence="5">
    <location>
        <begin position="55"/>
        <end position="383"/>
    </location>
</feature>
<dbReference type="Proteomes" id="UP000094578">
    <property type="component" value="Unassembled WGS sequence"/>
</dbReference>
<dbReference type="AlphaFoldDB" id="A0A1E3L565"/>
<dbReference type="Gene3D" id="3.90.1150.10">
    <property type="entry name" value="Aspartate Aminotransferase, domain 1"/>
    <property type="match status" value="1"/>
</dbReference>
<evidence type="ECO:0000256" key="1">
    <source>
        <dbReference type="ARBA" id="ARBA00001933"/>
    </source>
</evidence>
<dbReference type="PANTHER" id="PTHR42790:SF19">
    <property type="entry name" value="KYNURENINE_ALPHA-AMINOADIPATE AMINOTRANSFERASE, MITOCHONDRIAL"/>
    <property type="match status" value="1"/>
</dbReference>
<sequence>MEFSFAASVSNMPSFSVRSIDNRQRRESWISLAEELPAEELFPLAQLGEAAGAVFSAGPLVLQYGEAAGSLALRNWLNTRWQIDQKLNVDPEDILLTSGSQQTIDLLVRIYVDREDTVLVESPASPGCLQVLRLQGANVIHVDCDEEGMIPEDLERLIVEHGPKLLCASPSFANPTGRVWSLERRRAILELCKRYTLLIAEDDSYGDLRYGLESVRSFRRRYPSLFQLDREQGGNHVLYIGSFSKTIAPALRVGWAAGDPRLIEVMSAAKQTADWQSSSMNQAILLRLLQSPRFNWDNHITMLNREYEIRLKLMLELLKRPNWHGTQVDVPSGGMFLWAALPDQLDGEELLTRAMTKGVSFLPGARCYASDEGKSAIRLNFTHPGRDELLLGMNLISECIAEMRTQSHF</sequence>
<dbReference type="GO" id="GO:0008483">
    <property type="term" value="F:transaminase activity"/>
    <property type="evidence" value="ECO:0007669"/>
    <property type="project" value="UniProtKB-KW"/>
</dbReference>
<dbReference type="CDD" id="cd00609">
    <property type="entry name" value="AAT_like"/>
    <property type="match status" value="1"/>
</dbReference>
<keyword evidence="7" id="KW-1185">Reference proteome</keyword>
<dbReference type="InterPro" id="IPR050859">
    <property type="entry name" value="Class-I_PLP-dep_aminotransf"/>
</dbReference>
<name>A0A1E3L565_9BACL</name>
<comment type="cofactor">
    <cofactor evidence="1">
        <name>pyridoxal 5'-phosphate</name>
        <dbReference type="ChEBI" id="CHEBI:597326"/>
    </cofactor>
</comment>
<protein>
    <submittedName>
        <fullName evidence="6">2-aminoadipate transaminase</fullName>
        <ecNumber evidence="6">2.6.1.-</ecNumber>
    </submittedName>
</protein>
<dbReference type="InterPro" id="IPR015424">
    <property type="entry name" value="PyrdxlP-dep_Trfase"/>
</dbReference>
<evidence type="ECO:0000256" key="3">
    <source>
        <dbReference type="ARBA" id="ARBA00022679"/>
    </source>
</evidence>
<keyword evidence="2 6" id="KW-0032">Aminotransferase</keyword>
<dbReference type="GO" id="GO:0030170">
    <property type="term" value="F:pyridoxal phosphate binding"/>
    <property type="evidence" value="ECO:0007669"/>
    <property type="project" value="InterPro"/>
</dbReference>
<dbReference type="InterPro" id="IPR004839">
    <property type="entry name" value="Aminotransferase_I/II_large"/>
</dbReference>
<keyword evidence="3 6" id="KW-0808">Transferase</keyword>
<dbReference type="STRING" id="1886670.PTI45_01471"/>
<dbReference type="SUPFAM" id="SSF53383">
    <property type="entry name" value="PLP-dependent transferases"/>
    <property type="match status" value="1"/>
</dbReference>
<evidence type="ECO:0000256" key="2">
    <source>
        <dbReference type="ARBA" id="ARBA00022576"/>
    </source>
</evidence>
<gene>
    <name evidence="6" type="primary">lysN</name>
    <name evidence="6" type="ORF">PTI45_01471</name>
</gene>
<dbReference type="InterPro" id="IPR015422">
    <property type="entry name" value="PyrdxlP-dep_Trfase_small"/>
</dbReference>
<reference evidence="6 7" key="1">
    <citation type="submission" date="2016-08" db="EMBL/GenBank/DDBJ databases">
        <title>Genome sequencing of Paenibacillus sp. TI45-13ar, isolated from Korean traditional nuruk.</title>
        <authorList>
            <person name="Kim S.-J."/>
        </authorList>
    </citation>
    <scope>NUCLEOTIDE SEQUENCE [LARGE SCALE GENOMIC DNA]</scope>
    <source>
        <strain evidence="6 7">TI45-13ar</strain>
    </source>
</reference>
<dbReference type="Pfam" id="PF00155">
    <property type="entry name" value="Aminotran_1_2"/>
    <property type="match status" value="1"/>
</dbReference>
<dbReference type="RefSeq" id="WP_069326915.1">
    <property type="nucleotide sequence ID" value="NZ_MDER01000032.1"/>
</dbReference>
<dbReference type="EC" id="2.6.1.-" evidence="6"/>
<evidence type="ECO:0000259" key="5">
    <source>
        <dbReference type="Pfam" id="PF00155"/>
    </source>
</evidence>
<evidence type="ECO:0000313" key="6">
    <source>
        <dbReference type="EMBL" id="ODP28962.1"/>
    </source>
</evidence>
<dbReference type="PANTHER" id="PTHR42790">
    <property type="entry name" value="AMINOTRANSFERASE"/>
    <property type="match status" value="1"/>
</dbReference>
<keyword evidence="4" id="KW-0663">Pyridoxal phosphate</keyword>
<comment type="caution">
    <text evidence="6">The sequence shown here is derived from an EMBL/GenBank/DDBJ whole genome shotgun (WGS) entry which is preliminary data.</text>
</comment>
<dbReference type="PATRIC" id="fig|1886670.3.peg.1499"/>
<dbReference type="Gene3D" id="3.40.640.10">
    <property type="entry name" value="Type I PLP-dependent aspartate aminotransferase-like (Major domain)"/>
    <property type="match status" value="1"/>
</dbReference>
<proteinExistence type="predicted"/>
<organism evidence="6 7">
    <name type="scientific">Paenibacillus nuruki</name>
    <dbReference type="NCBI Taxonomy" id="1886670"/>
    <lineage>
        <taxon>Bacteria</taxon>
        <taxon>Bacillati</taxon>
        <taxon>Bacillota</taxon>
        <taxon>Bacilli</taxon>
        <taxon>Bacillales</taxon>
        <taxon>Paenibacillaceae</taxon>
        <taxon>Paenibacillus</taxon>
    </lineage>
</organism>
<dbReference type="GO" id="GO:1901605">
    <property type="term" value="P:alpha-amino acid metabolic process"/>
    <property type="evidence" value="ECO:0007669"/>
    <property type="project" value="TreeGrafter"/>
</dbReference>
<evidence type="ECO:0000313" key="7">
    <source>
        <dbReference type="Proteomes" id="UP000094578"/>
    </source>
</evidence>